<evidence type="ECO:0000256" key="1">
    <source>
        <dbReference type="ARBA" id="ARBA00022729"/>
    </source>
</evidence>
<evidence type="ECO:0000259" key="4">
    <source>
        <dbReference type="Pfam" id="PF20009"/>
    </source>
</evidence>
<dbReference type="EMBL" id="JACVEL010000001">
    <property type="protein sequence ID" value="MBC9811077.1"/>
    <property type="molecule type" value="Genomic_DNA"/>
</dbReference>
<dbReference type="AlphaFoldDB" id="A0A8J6TRI3"/>
<comment type="caution">
    <text evidence="5">The sequence shown here is derived from an EMBL/GenBank/DDBJ whole genome shotgun (WGS) entry which is preliminary data.</text>
</comment>
<feature type="domain" description="Secretion system C-terminal sorting" evidence="3">
    <location>
        <begin position="212"/>
        <end position="280"/>
    </location>
</feature>
<evidence type="ECO:0000259" key="3">
    <source>
        <dbReference type="Pfam" id="PF18962"/>
    </source>
</evidence>
<dbReference type="NCBIfam" id="TIGR04183">
    <property type="entry name" value="Por_Secre_tail"/>
    <property type="match status" value="1"/>
</dbReference>
<dbReference type="InterPro" id="IPR045474">
    <property type="entry name" value="GEVED"/>
</dbReference>
<proteinExistence type="predicted"/>
<protein>
    <submittedName>
        <fullName evidence="5">T9SS type A sorting domain-containing protein</fullName>
    </submittedName>
</protein>
<dbReference type="RefSeq" id="WP_163492331.1">
    <property type="nucleotide sequence ID" value="NZ_JACVEL010000001.1"/>
</dbReference>
<organism evidence="5 6">
    <name type="scientific">Taishania pollutisoli</name>
    <dbReference type="NCBI Taxonomy" id="2766479"/>
    <lineage>
        <taxon>Bacteria</taxon>
        <taxon>Pseudomonadati</taxon>
        <taxon>Bacteroidota</taxon>
        <taxon>Flavobacteriia</taxon>
        <taxon>Flavobacteriales</taxon>
        <taxon>Crocinitomicaceae</taxon>
        <taxon>Taishania</taxon>
    </lineage>
</organism>
<dbReference type="Pfam" id="PF18962">
    <property type="entry name" value="Por_Secre_tail"/>
    <property type="match status" value="1"/>
</dbReference>
<dbReference type="InterPro" id="IPR026444">
    <property type="entry name" value="Secre_tail"/>
</dbReference>
<sequence length="282" mass="30822">MKKTIACMCSSAFVCLLTSGSLMAQITDSAPYCQAGYDDGFFPVERYVSKVSLGSLTNTSGTVQAPGAHYVYYNNLTIPELIKGNTYPLMIENDGGVSIHYVAVFIDFNGNEQFDLPDERVLIQSINTNDVTNPSTAQVTIPSDATEGVTRMRVMVFEDDEFTFGSADPVVDGCTAFDGGSFDWGETEDYNVKIVTTTAGTEHLEITEAFKVYPNPAKESIKVREQWKNAAIEVIGLDGRILINIPSVETDHIDISGLESGNVIFQITNHEGTRSQNLLIVK</sequence>
<accession>A0A8J6TRI3</accession>
<dbReference type="Proteomes" id="UP000652681">
    <property type="component" value="Unassembled WGS sequence"/>
</dbReference>
<keyword evidence="1 2" id="KW-0732">Signal</keyword>
<evidence type="ECO:0000256" key="2">
    <source>
        <dbReference type="SAM" id="SignalP"/>
    </source>
</evidence>
<name>A0A8J6TRI3_9FLAO</name>
<evidence type="ECO:0000313" key="5">
    <source>
        <dbReference type="EMBL" id="MBC9811077.1"/>
    </source>
</evidence>
<feature type="chain" id="PRO_5035232587" evidence="2">
    <location>
        <begin position="25"/>
        <end position="282"/>
    </location>
</feature>
<feature type="signal peptide" evidence="2">
    <location>
        <begin position="1"/>
        <end position="24"/>
    </location>
</feature>
<evidence type="ECO:0000313" key="6">
    <source>
        <dbReference type="Proteomes" id="UP000652681"/>
    </source>
</evidence>
<gene>
    <name evidence="5" type="ORF">H9Y05_01180</name>
</gene>
<dbReference type="Pfam" id="PF20009">
    <property type="entry name" value="GEVED"/>
    <property type="match status" value="1"/>
</dbReference>
<feature type="domain" description="GEVED" evidence="4">
    <location>
        <begin position="101"/>
        <end position="192"/>
    </location>
</feature>
<reference evidence="5" key="1">
    <citation type="submission" date="2020-09" db="EMBL/GenBank/DDBJ databases">
        <title>Taishania pollutisoli gen. nov., sp. nov., Isolated from Tetrabromobisphenol A-Contaminated Soil.</title>
        <authorList>
            <person name="Chen Q."/>
        </authorList>
    </citation>
    <scope>NUCLEOTIDE SEQUENCE</scope>
    <source>
        <strain evidence="5">CZZ-1</strain>
    </source>
</reference>
<keyword evidence="6" id="KW-1185">Reference proteome</keyword>